<protein>
    <submittedName>
        <fullName evidence="1">Uncharacterized protein</fullName>
    </submittedName>
</protein>
<name>A0AAN7MY44_MYCAM</name>
<comment type="caution">
    <text evidence="1">The sequence shown here is derived from an EMBL/GenBank/DDBJ whole genome shotgun (WGS) entry which is preliminary data.</text>
</comment>
<dbReference type="Proteomes" id="UP001333110">
    <property type="component" value="Unassembled WGS sequence"/>
</dbReference>
<reference evidence="1 2" key="1">
    <citation type="journal article" date="2023" name="J. Hered.">
        <title>Chromosome-level genome of the wood stork (Mycteria americana) provides insight into avian chromosome evolution.</title>
        <authorList>
            <person name="Flamio R. Jr."/>
            <person name="Ramstad K.M."/>
        </authorList>
    </citation>
    <scope>NUCLEOTIDE SEQUENCE [LARGE SCALE GENOMIC DNA]</scope>
    <source>
        <strain evidence="1">JAX WOST 10</strain>
    </source>
</reference>
<dbReference type="EMBL" id="JAUNZN010000009">
    <property type="protein sequence ID" value="KAK4815774.1"/>
    <property type="molecule type" value="Genomic_DNA"/>
</dbReference>
<organism evidence="1 2">
    <name type="scientific">Mycteria americana</name>
    <name type="common">Wood stork</name>
    <dbReference type="NCBI Taxonomy" id="33587"/>
    <lineage>
        <taxon>Eukaryota</taxon>
        <taxon>Metazoa</taxon>
        <taxon>Chordata</taxon>
        <taxon>Craniata</taxon>
        <taxon>Vertebrata</taxon>
        <taxon>Euteleostomi</taxon>
        <taxon>Archelosauria</taxon>
        <taxon>Archosauria</taxon>
        <taxon>Dinosauria</taxon>
        <taxon>Saurischia</taxon>
        <taxon>Theropoda</taxon>
        <taxon>Coelurosauria</taxon>
        <taxon>Aves</taxon>
        <taxon>Neognathae</taxon>
        <taxon>Neoaves</taxon>
        <taxon>Aequornithes</taxon>
        <taxon>Ciconiiformes</taxon>
        <taxon>Ciconiidae</taxon>
        <taxon>Mycteria</taxon>
    </lineage>
</organism>
<keyword evidence="2" id="KW-1185">Reference proteome</keyword>
<accession>A0AAN7MY44</accession>
<evidence type="ECO:0000313" key="1">
    <source>
        <dbReference type="EMBL" id="KAK4815774.1"/>
    </source>
</evidence>
<dbReference type="AlphaFoldDB" id="A0AAN7MY44"/>
<gene>
    <name evidence="1" type="ORF">QYF61_007192</name>
</gene>
<evidence type="ECO:0000313" key="2">
    <source>
        <dbReference type="Proteomes" id="UP001333110"/>
    </source>
</evidence>
<sequence>MQHIPLELADGTKCTLSKFADAATLGGVVDRPDGCAAMRRYLNSLEKWAESILMKVSKGDHIWSALGSPILKKMDILERVQRRATKMIKELAHLPYEARLRQLGLFILKKRRLGGILSMSTHDWNDEGLFLLLSMYGRPLRNKKHQRHNAIKTEFGLVT</sequence>
<proteinExistence type="predicted"/>